<proteinExistence type="predicted"/>
<reference evidence="1" key="1">
    <citation type="submission" date="2014-12" db="EMBL/GenBank/DDBJ databases">
        <title>Insight into the proteome of Arion vulgaris.</title>
        <authorList>
            <person name="Aradska J."/>
            <person name="Bulat T."/>
            <person name="Smidak R."/>
            <person name="Sarate P."/>
            <person name="Gangsoo J."/>
            <person name="Sialana F."/>
            <person name="Bilban M."/>
            <person name="Lubec G."/>
        </authorList>
    </citation>
    <scope>NUCLEOTIDE SEQUENCE</scope>
    <source>
        <tissue evidence="1">Skin</tissue>
    </source>
</reference>
<accession>A0A0B7B2M7</accession>
<protein>
    <submittedName>
        <fullName evidence="1">Uncharacterized protein</fullName>
    </submittedName>
</protein>
<dbReference type="EMBL" id="HACG01040423">
    <property type="protein sequence ID" value="CEK87288.1"/>
    <property type="molecule type" value="Transcribed_RNA"/>
</dbReference>
<evidence type="ECO:0000313" key="1">
    <source>
        <dbReference type="EMBL" id="CEK87288.1"/>
    </source>
</evidence>
<organism evidence="1">
    <name type="scientific">Arion vulgaris</name>
    <dbReference type="NCBI Taxonomy" id="1028688"/>
    <lineage>
        <taxon>Eukaryota</taxon>
        <taxon>Metazoa</taxon>
        <taxon>Spiralia</taxon>
        <taxon>Lophotrochozoa</taxon>
        <taxon>Mollusca</taxon>
        <taxon>Gastropoda</taxon>
        <taxon>Heterobranchia</taxon>
        <taxon>Euthyneura</taxon>
        <taxon>Panpulmonata</taxon>
        <taxon>Eupulmonata</taxon>
        <taxon>Stylommatophora</taxon>
        <taxon>Helicina</taxon>
        <taxon>Arionoidea</taxon>
        <taxon>Arionidae</taxon>
        <taxon>Arion</taxon>
    </lineage>
</organism>
<gene>
    <name evidence="1" type="primary">ORF158395</name>
</gene>
<dbReference type="AlphaFoldDB" id="A0A0B7B2M7"/>
<name>A0A0B7B2M7_9EUPU</name>
<sequence>MKDSQWMVQISSKPLEKQVVKKTENIYKSTSLSRVNEMGMKIENARHKQYVRDTRHLINQHRSGVISRYTLVKMFWRRSKHLKTCPVCCDDDHPQSL</sequence>